<evidence type="ECO:0008006" key="3">
    <source>
        <dbReference type="Google" id="ProtNLM"/>
    </source>
</evidence>
<dbReference type="InterPro" id="IPR021508">
    <property type="entry name" value="Gp17-like"/>
</dbReference>
<dbReference type="PATRIC" id="fig|1114964.3.peg.4407"/>
<evidence type="ECO:0000313" key="1">
    <source>
        <dbReference type="EMBL" id="EQA96847.1"/>
    </source>
</evidence>
<sequence>MEADLIARLLADSGLSALVDSRMNILVRPQMEALPAITLQKVAPGRAYTFSGADGAHGTLMQFDAWGKRISDVKPIMAALTAALEQPSTVGGTQFGMSFLQSERDSLEEVPGEGTIYRISADFLIWWQHL</sequence>
<keyword evidence="2" id="KW-1185">Reference proteome</keyword>
<reference evidence="1 2" key="1">
    <citation type="journal article" date="2013" name="Genome Announc.">
        <title>Draft Genome Sequence of a Hexachlorocyclohexane-Degrading Bacterium, Sphingobium baderi Strain LL03T.</title>
        <authorList>
            <person name="Kaur J."/>
            <person name="Verma H."/>
            <person name="Tripathi C."/>
            <person name="Khurana J.P."/>
            <person name="Lal R."/>
        </authorList>
    </citation>
    <scope>NUCLEOTIDE SEQUENCE [LARGE SCALE GENOMIC DNA]</scope>
    <source>
        <strain evidence="1 2">LL03</strain>
    </source>
</reference>
<dbReference type="Proteomes" id="UP000015524">
    <property type="component" value="Unassembled WGS sequence"/>
</dbReference>
<protein>
    <recommendedName>
        <fullName evidence="3">DUF3168 domain-containing protein</fullName>
    </recommendedName>
</protein>
<dbReference type="AlphaFoldDB" id="T0GA23"/>
<evidence type="ECO:0000313" key="2">
    <source>
        <dbReference type="Proteomes" id="UP000015524"/>
    </source>
</evidence>
<proteinExistence type="predicted"/>
<dbReference type="EMBL" id="ATIB01000088">
    <property type="protein sequence ID" value="EQA96847.1"/>
    <property type="molecule type" value="Genomic_DNA"/>
</dbReference>
<comment type="caution">
    <text evidence="1">The sequence shown here is derived from an EMBL/GenBank/DDBJ whole genome shotgun (WGS) entry which is preliminary data.</text>
</comment>
<dbReference type="eggNOG" id="ENOG503318J">
    <property type="taxonomic scope" value="Bacteria"/>
</dbReference>
<dbReference type="OrthoDB" id="7510338at2"/>
<dbReference type="RefSeq" id="WP_021247016.1">
    <property type="nucleotide sequence ID" value="NZ_ATIB01000088.1"/>
</dbReference>
<accession>T0GA23</accession>
<dbReference type="Pfam" id="PF11367">
    <property type="entry name" value="Tail_completion_gp17"/>
    <property type="match status" value="1"/>
</dbReference>
<gene>
    <name evidence="1" type="ORF">L485_22465</name>
</gene>
<organism evidence="1 2">
    <name type="scientific">Sphingobium baderi LL03</name>
    <dbReference type="NCBI Taxonomy" id="1114964"/>
    <lineage>
        <taxon>Bacteria</taxon>
        <taxon>Pseudomonadati</taxon>
        <taxon>Pseudomonadota</taxon>
        <taxon>Alphaproteobacteria</taxon>
        <taxon>Sphingomonadales</taxon>
        <taxon>Sphingomonadaceae</taxon>
        <taxon>Sphingobium</taxon>
    </lineage>
</organism>
<name>T0GA23_9SPHN</name>